<sequence>MSVDVEATNVQTQLTESMNGMTLDSGNSVTVPSSPHQSFFTPESRNATPAPAISDNANSINAVTDPSTFDPQTLADFASLTNIQPNHPLDYFGRPFQIHLPLNGFAVLFRISRYVYGIVDPQRTIHSVHAAQLRQFITFAYRCFRTPNEPVFMPIGYREFVQYLHTDPIQMAHLAELDEGGHLLARPNISRFPLDVNFPNDRDLEEALEMLSAFGNYRNMKTVNSVILDSASRKSRRAPYPTRGKPSHHVSHGANTHRHASNSFGIAGGRM</sequence>
<dbReference type="EMBL" id="JADNYJ010000222">
    <property type="protein sequence ID" value="KAF8874098.1"/>
    <property type="molecule type" value="Genomic_DNA"/>
</dbReference>
<feature type="compositionally biased region" description="Basic residues" evidence="1">
    <location>
        <begin position="245"/>
        <end position="260"/>
    </location>
</feature>
<accession>A0A9P5TGA7</accession>
<protein>
    <submittedName>
        <fullName evidence="2">Uncharacterized protein</fullName>
    </submittedName>
</protein>
<reference evidence="2" key="1">
    <citation type="submission" date="2020-11" db="EMBL/GenBank/DDBJ databases">
        <authorList>
            <consortium name="DOE Joint Genome Institute"/>
            <person name="Ahrendt S."/>
            <person name="Riley R."/>
            <person name="Andreopoulos W."/>
            <person name="LaButti K."/>
            <person name="Pangilinan J."/>
            <person name="Ruiz-duenas F.J."/>
            <person name="Barrasa J.M."/>
            <person name="Sanchez-Garcia M."/>
            <person name="Camarero S."/>
            <person name="Miyauchi S."/>
            <person name="Serrano A."/>
            <person name="Linde D."/>
            <person name="Babiker R."/>
            <person name="Drula E."/>
            <person name="Ayuso-Fernandez I."/>
            <person name="Pacheco R."/>
            <person name="Padilla G."/>
            <person name="Ferreira P."/>
            <person name="Barriuso J."/>
            <person name="Kellner H."/>
            <person name="Castanera R."/>
            <person name="Alfaro M."/>
            <person name="Ramirez L."/>
            <person name="Pisabarro A.G."/>
            <person name="Kuo A."/>
            <person name="Tritt A."/>
            <person name="Lipzen A."/>
            <person name="He G."/>
            <person name="Yan M."/>
            <person name="Ng V."/>
            <person name="Cullen D."/>
            <person name="Martin F."/>
            <person name="Rosso M.-N."/>
            <person name="Henrissat B."/>
            <person name="Hibbett D."/>
            <person name="Martinez A.T."/>
            <person name="Grigoriev I.V."/>
        </authorList>
    </citation>
    <scope>NUCLEOTIDE SEQUENCE</scope>
    <source>
        <strain evidence="2">AH 44721</strain>
    </source>
</reference>
<evidence type="ECO:0000256" key="1">
    <source>
        <dbReference type="SAM" id="MobiDB-lite"/>
    </source>
</evidence>
<dbReference type="AlphaFoldDB" id="A0A9P5TGA7"/>
<keyword evidence="3" id="KW-1185">Reference proteome</keyword>
<feature type="region of interest" description="Disordered" evidence="1">
    <location>
        <begin position="14"/>
        <end position="47"/>
    </location>
</feature>
<evidence type="ECO:0000313" key="3">
    <source>
        <dbReference type="Proteomes" id="UP000724874"/>
    </source>
</evidence>
<feature type="region of interest" description="Disordered" evidence="1">
    <location>
        <begin position="230"/>
        <end position="271"/>
    </location>
</feature>
<gene>
    <name evidence="2" type="ORF">CPB84DRAFT_1893314</name>
</gene>
<comment type="caution">
    <text evidence="2">The sequence shown here is derived from an EMBL/GenBank/DDBJ whole genome shotgun (WGS) entry which is preliminary data.</text>
</comment>
<dbReference type="OrthoDB" id="3058446at2759"/>
<evidence type="ECO:0000313" key="2">
    <source>
        <dbReference type="EMBL" id="KAF8874098.1"/>
    </source>
</evidence>
<dbReference type="Proteomes" id="UP000724874">
    <property type="component" value="Unassembled WGS sequence"/>
</dbReference>
<proteinExistence type="predicted"/>
<name>A0A9P5TGA7_GYMJU</name>
<organism evidence="2 3">
    <name type="scientific">Gymnopilus junonius</name>
    <name type="common">Spectacular rustgill mushroom</name>
    <name type="synonym">Gymnopilus spectabilis subsp. junonius</name>
    <dbReference type="NCBI Taxonomy" id="109634"/>
    <lineage>
        <taxon>Eukaryota</taxon>
        <taxon>Fungi</taxon>
        <taxon>Dikarya</taxon>
        <taxon>Basidiomycota</taxon>
        <taxon>Agaricomycotina</taxon>
        <taxon>Agaricomycetes</taxon>
        <taxon>Agaricomycetidae</taxon>
        <taxon>Agaricales</taxon>
        <taxon>Agaricineae</taxon>
        <taxon>Hymenogastraceae</taxon>
        <taxon>Gymnopilus</taxon>
    </lineage>
</organism>